<gene>
    <name evidence="2" type="ORF">SLEP1_g54980</name>
</gene>
<dbReference type="AlphaFoldDB" id="A0AAV5MF60"/>
<evidence type="ECO:0000313" key="3">
    <source>
        <dbReference type="Proteomes" id="UP001054252"/>
    </source>
</evidence>
<protein>
    <submittedName>
        <fullName evidence="2">Uncharacterized protein</fullName>
    </submittedName>
</protein>
<comment type="caution">
    <text evidence="2">The sequence shown here is derived from an EMBL/GenBank/DDBJ whole genome shotgun (WGS) entry which is preliminary data.</text>
</comment>
<proteinExistence type="predicted"/>
<reference evidence="2 3" key="1">
    <citation type="journal article" date="2021" name="Commun. Biol.">
        <title>The genome of Shorea leprosula (Dipterocarpaceae) highlights the ecological relevance of drought in aseasonal tropical rainforests.</title>
        <authorList>
            <person name="Ng K.K.S."/>
            <person name="Kobayashi M.J."/>
            <person name="Fawcett J.A."/>
            <person name="Hatakeyama M."/>
            <person name="Paape T."/>
            <person name="Ng C.H."/>
            <person name="Ang C.C."/>
            <person name="Tnah L.H."/>
            <person name="Lee C.T."/>
            <person name="Nishiyama T."/>
            <person name="Sese J."/>
            <person name="O'Brien M.J."/>
            <person name="Copetti D."/>
            <person name="Mohd Noor M.I."/>
            <person name="Ong R.C."/>
            <person name="Putra M."/>
            <person name="Sireger I.Z."/>
            <person name="Indrioko S."/>
            <person name="Kosugi Y."/>
            <person name="Izuno A."/>
            <person name="Isagi Y."/>
            <person name="Lee S.L."/>
            <person name="Shimizu K.K."/>
        </authorList>
    </citation>
    <scope>NUCLEOTIDE SEQUENCE [LARGE SCALE GENOMIC DNA]</scope>
    <source>
        <strain evidence="2">214</strain>
    </source>
</reference>
<organism evidence="2 3">
    <name type="scientific">Rubroshorea leprosula</name>
    <dbReference type="NCBI Taxonomy" id="152421"/>
    <lineage>
        <taxon>Eukaryota</taxon>
        <taxon>Viridiplantae</taxon>
        <taxon>Streptophyta</taxon>
        <taxon>Embryophyta</taxon>
        <taxon>Tracheophyta</taxon>
        <taxon>Spermatophyta</taxon>
        <taxon>Magnoliopsida</taxon>
        <taxon>eudicotyledons</taxon>
        <taxon>Gunneridae</taxon>
        <taxon>Pentapetalae</taxon>
        <taxon>rosids</taxon>
        <taxon>malvids</taxon>
        <taxon>Malvales</taxon>
        <taxon>Dipterocarpaceae</taxon>
        <taxon>Rubroshorea</taxon>
    </lineage>
</organism>
<name>A0AAV5MF60_9ROSI</name>
<keyword evidence="3" id="KW-1185">Reference proteome</keyword>
<evidence type="ECO:0000256" key="1">
    <source>
        <dbReference type="SAM" id="MobiDB-lite"/>
    </source>
</evidence>
<accession>A0AAV5MF60</accession>
<feature type="compositionally biased region" description="Basic and acidic residues" evidence="1">
    <location>
        <begin position="34"/>
        <end position="43"/>
    </location>
</feature>
<dbReference type="EMBL" id="BPVZ01000247">
    <property type="protein sequence ID" value="GKV48148.1"/>
    <property type="molecule type" value="Genomic_DNA"/>
</dbReference>
<sequence length="86" mass="9741">MKKERGNRRKKEAEGYVGGEESWVWRESSVGAKARLEKEKVDGGDGGDEDGGDRRMETRWSLYGGFCRKRNLTDNGGETLEYHGDI</sequence>
<dbReference type="Proteomes" id="UP001054252">
    <property type="component" value="Unassembled WGS sequence"/>
</dbReference>
<feature type="region of interest" description="Disordered" evidence="1">
    <location>
        <begin position="34"/>
        <end position="55"/>
    </location>
</feature>
<evidence type="ECO:0000313" key="2">
    <source>
        <dbReference type="EMBL" id="GKV48148.1"/>
    </source>
</evidence>